<dbReference type="RefSeq" id="WP_406831754.1">
    <property type="nucleotide sequence ID" value="NZ_CP157483.1"/>
</dbReference>
<feature type="transmembrane region" description="Helical" evidence="2">
    <location>
        <begin position="33"/>
        <end position="54"/>
    </location>
</feature>
<feature type="compositionally biased region" description="Polar residues" evidence="1">
    <location>
        <begin position="1"/>
        <end position="10"/>
    </location>
</feature>
<feature type="transmembrane region" description="Helical" evidence="2">
    <location>
        <begin position="109"/>
        <end position="134"/>
    </location>
</feature>
<feature type="region of interest" description="Disordered" evidence="1">
    <location>
        <begin position="1"/>
        <end position="23"/>
    </location>
</feature>
<feature type="transmembrane region" description="Helical" evidence="2">
    <location>
        <begin position="66"/>
        <end position="89"/>
    </location>
</feature>
<evidence type="ECO:0008006" key="4">
    <source>
        <dbReference type="Google" id="ProtNLM"/>
    </source>
</evidence>
<organism evidence="3">
    <name type="scientific">Pedococcus sp. KACC 23699</name>
    <dbReference type="NCBI Taxonomy" id="3149228"/>
    <lineage>
        <taxon>Bacteria</taxon>
        <taxon>Bacillati</taxon>
        <taxon>Actinomycetota</taxon>
        <taxon>Actinomycetes</taxon>
        <taxon>Micrococcales</taxon>
        <taxon>Intrasporangiaceae</taxon>
        <taxon>Pedococcus</taxon>
    </lineage>
</organism>
<keyword evidence="2" id="KW-1133">Transmembrane helix</keyword>
<dbReference type="EMBL" id="CP157483">
    <property type="protein sequence ID" value="XBO44264.1"/>
    <property type="molecule type" value="Genomic_DNA"/>
</dbReference>
<sequence>MTDQPGQTDSAADRPTGPGAGASGAPRDVFRDLAALVCAVQALSLLGFVAFYLWELTQGASKDAVLVVMSALLILAFALGIGALARGWWKGANWPNTPTIVWNLLLLPAAWSLFQAGRGVVALVLALVAALGIVSAARADTADRDDATEGGGFGGASKG</sequence>
<accession>A0AAU7JW29</accession>
<keyword evidence="2" id="KW-0812">Transmembrane</keyword>
<keyword evidence="2" id="KW-0472">Membrane</keyword>
<dbReference type="AlphaFoldDB" id="A0AAU7JW29"/>
<protein>
    <recommendedName>
        <fullName evidence="4">Integral membrane protein</fullName>
    </recommendedName>
</protein>
<proteinExistence type="predicted"/>
<reference evidence="3" key="1">
    <citation type="submission" date="2024-05" db="EMBL/GenBank/DDBJ databases">
        <authorList>
            <person name="Kim S."/>
            <person name="Heo J."/>
            <person name="Choi H."/>
            <person name="Choi Y."/>
            <person name="Kwon S.-W."/>
            <person name="Kim Y."/>
        </authorList>
    </citation>
    <scope>NUCLEOTIDE SEQUENCE</scope>
    <source>
        <strain evidence="3">KACC 23699</strain>
    </source>
</reference>
<evidence type="ECO:0000256" key="1">
    <source>
        <dbReference type="SAM" id="MobiDB-lite"/>
    </source>
</evidence>
<gene>
    <name evidence="3" type="ORF">ABEG17_02755</name>
</gene>
<evidence type="ECO:0000313" key="3">
    <source>
        <dbReference type="EMBL" id="XBO44264.1"/>
    </source>
</evidence>
<name>A0AAU7JW29_9MICO</name>
<evidence type="ECO:0000256" key="2">
    <source>
        <dbReference type="SAM" id="Phobius"/>
    </source>
</evidence>